<reference evidence="6 7" key="1">
    <citation type="submission" date="2016-09" db="EMBL/GenBank/DDBJ databases">
        <title>Draft genome sequence for the type strain of Vulcanibacillus modesticaldus BR, a strictly anaerobic, moderately thermophilic, and nitrate-reducing bacterium from deep sea-hydrothermal vents of the Mid-Atlantic Ridge.</title>
        <authorList>
            <person name="Abin C.A."/>
            <person name="Hollibaugh J.T."/>
        </authorList>
    </citation>
    <scope>NUCLEOTIDE SEQUENCE [LARGE SCALE GENOMIC DNA]</scope>
    <source>
        <strain evidence="6 7">BR</strain>
    </source>
</reference>
<dbReference type="InterPro" id="IPR050492">
    <property type="entry name" value="Bact_metal-bind_prot9"/>
</dbReference>
<accession>A0A1D2YUT4</accession>
<dbReference type="PANTHER" id="PTHR42953">
    <property type="entry name" value="HIGH-AFFINITY ZINC UPTAKE SYSTEM PROTEIN ZNUA-RELATED"/>
    <property type="match status" value="1"/>
</dbReference>
<evidence type="ECO:0008006" key="8">
    <source>
        <dbReference type="Google" id="ProtNLM"/>
    </source>
</evidence>
<keyword evidence="3" id="KW-0732">Signal</keyword>
<dbReference type="Gene3D" id="3.40.50.1980">
    <property type="entry name" value="Nitrogenase molybdenum iron protein domain"/>
    <property type="match status" value="2"/>
</dbReference>
<evidence type="ECO:0000256" key="3">
    <source>
        <dbReference type="ARBA" id="ARBA00022729"/>
    </source>
</evidence>
<dbReference type="PRINTS" id="PR00691">
    <property type="entry name" value="ADHESINB"/>
</dbReference>
<dbReference type="InterPro" id="IPR006127">
    <property type="entry name" value="ZnuA-like"/>
</dbReference>
<dbReference type="PRINTS" id="PR00690">
    <property type="entry name" value="ADHESNFAMILY"/>
</dbReference>
<dbReference type="GO" id="GO:0030001">
    <property type="term" value="P:metal ion transport"/>
    <property type="evidence" value="ECO:0007669"/>
    <property type="project" value="InterPro"/>
</dbReference>
<organism evidence="6 7">
    <name type="scientific">Vulcanibacillus modesticaldus</name>
    <dbReference type="NCBI Taxonomy" id="337097"/>
    <lineage>
        <taxon>Bacteria</taxon>
        <taxon>Bacillati</taxon>
        <taxon>Bacillota</taxon>
        <taxon>Bacilli</taxon>
        <taxon>Bacillales</taxon>
        <taxon>Bacillaceae</taxon>
        <taxon>Vulcanibacillus</taxon>
    </lineage>
</organism>
<evidence type="ECO:0000256" key="5">
    <source>
        <dbReference type="SAM" id="Coils"/>
    </source>
</evidence>
<dbReference type="EMBL" id="MIJF01000024">
    <property type="protein sequence ID" value="OEF99431.1"/>
    <property type="molecule type" value="Genomic_DNA"/>
</dbReference>
<protein>
    <recommendedName>
        <fullName evidence="8">ABC transporter substrate-binding protein</fullName>
    </recommendedName>
</protein>
<proteinExistence type="inferred from homology"/>
<keyword evidence="7" id="KW-1185">Reference proteome</keyword>
<evidence type="ECO:0000256" key="1">
    <source>
        <dbReference type="ARBA" id="ARBA00011028"/>
    </source>
</evidence>
<comment type="similarity">
    <text evidence="1 4">Belongs to the bacterial solute-binding protein 9 family.</text>
</comment>
<dbReference type="InterPro" id="IPR006128">
    <property type="entry name" value="Lipoprotein_PsaA-like"/>
</dbReference>
<evidence type="ECO:0000313" key="6">
    <source>
        <dbReference type="EMBL" id="OEF99431.1"/>
    </source>
</evidence>
<evidence type="ECO:0000313" key="7">
    <source>
        <dbReference type="Proteomes" id="UP000243739"/>
    </source>
</evidence>
<gene>
    <name evidence="6" type="ORF">BHF71_01970</name>
</gene>
<sequence length="313" mass="35481">MIILLIILGLTFTLSGCSKSDVQNQEIMQNNKAKINIKTTAYVLADLSKRIGGDYVDVINLIPSGISPHDYEPTIKDMTGIMKGDIFLYNGAGLEVWIEKVILNLEGTGVKVVNASRNVDFLEVVDDERSEKGEEDYRYAVDPHVWLNPLNALMQAEEIKNTLKEIDANNAEIYEANFQKLKKEIIDLDREYIEQLKDVKRRDFFVSHAAFGYLAKRYDLEQHSISGIVPEDEPSPTELAEIIKSAKELDINYILVDPKDFTKISEVLADEIGAKIEYIYTIGSLSENELQTGLDYIKLMRKNLEVLKKALNE</sequence>
<dbReference type="InterPro" id="IPR006129">
    <property type="entry name" value="AdhesinB"/>
</dbReference>
<dbReference type="AlphaFoldDB" id="A0A1D2YUT4"/>
<keyword evidence="5" id="KW-0175">Coiled coil</keyword>
<dbReference type="Proteomes" id="UP000243739">
    <property type="component" value="Unassembled WGS sequence"/>
</dbReference>
<evidence type="ECO:0000256" key="4">
    <source>
        <dbReference type="RuleBase" id="RU003512"/>
    </source>
</evidence>
<comment type="caution">
    <text evidence="6">The sequence shown here is derived from an EMBL/GenBank/DDBJ whole genome shotgun (WGS) entry which is preliminary data.</text>
</comment>
<keyword evidence="2 4" id="KW-0813">Transport</keyword>
<evidence type="ECO:0000256" key="2">
    <source>
        <dbReference type="ARBA" id="ARBA00022448"/>
    </source>
</evidence>
<dbReference type="Pfam" id="PF01297">
    <property type="entry name" value="ZnuA"/>
    <property type="match status" value="1"/>
</dbReference>
<dbReference type="PANTHER" id="PTHR42953:SF3">
    <property type="entry name" value="HIGH-AFFINITY ZINC UPTAKE SYSTEM PROTEIN ZNUA"/>
    <property type="match status" value="1"/>
</dbReference>
<dbReference type="GO" id="GO:0046872">
    <property type="term" value="F:metal ion binding"/>
    <property type="evidence" value="ECO:0007669"/>
    <property type="project" value="InterPro"/>
</dbReference>
<feature type="coiled-coil region" evidence="5">
    <location>
        <begin position="156"/>
        <end position="191"/>
    </location>
</feature>
<name>A0A1D2YUT4_9BACI</name>
<dbReference type="SUPFAM" id="SSF53807">
    <property type="entry name" value="Helical backbone' metal receptor"/>
    <property type="match status" value="1"/>
</dbReference>
<dbReference type="STRING" id="337097.BHF71_01970"/>
<dbReference type="GO" id="GO:0007155">
    <property type="term" value="P:cell adhesion"/>
    <property type="evidence" value="ECO:0007669"/>
    <property type="project" value="InterPro"/>
</dbReference>